<evidence type="ECO:0000256" key="2">
    <source>
        <dbReference type="SAM" id="Phobius"/>
    </source>
</evidence>
<organism evidence="3 4">
    <name type="scientific">Zymoseptoria tritici (strain CBS 115943 / IPO323)</name>
    <name type="common">Speckled leaf blotch fungus</name>
    <name type="synonym">Septoria tritici</name>
    <dbReference type="NCBI Taxonomy" id="336722"/>
    <lineage>
        <taxon>Eukaryota</taxon>
        <taxon>Fungi</taxon>
        <taxon>Dikarya</taxon>
        <taxon>Ascomycota</taxon>
        <taxon>Pezizomycotina</taxon>
        <taxon>Dothideomycetes</taxon>
        <taxon>Dothideomycetidae</taxon>
        <taxon>Mycosphaerellales</taxon>
        <taxon>Mycosphaerellaceae</taxon>
        <taxon>Zymoseptoria</taxon>
    </lineage>
</organism>
<keyword evidence="2" id="KW-0812">Transmembrane</keyword>
<sequence>MALGSRADHPCNSPFLKKLPREIRDRIYEELLVVRRDQEDQEKYDEVQQGLQGRAPLWQCEFALDDLDQDYMLCLDLTQPNKGAKSISENLGILLANKQIWDEATDTLFGKNMFGAVPQEERVDAFWRCSIDCKDVPKARPCQVRPETAIKIKHLFIIVALKKETPTSIHNVRTNLHTIVDTFRECGNHFLTLKLRYWGQFGGEVESVRDDIEGPLHPNMSVRPPVMIHHCGTGKLHSFRPNEFDTKLFKNIKILEPLKKLKGITEQIDIRGDLPTTYINELIKVLAVTNPGPAAKRAQKAKAAVASKQPKHTGGLQAFAAEQLAKNPDMDAGMRKLYEDCMKTSRKSPAVMRKIFPEMYDGSMTPGTPITMPDDLPPAAMQAATAIAAGSGVDVVNGAFLLLLTWDYIVFRVLLEWFLTIFVYLPLLVAVLFVRQLKVWYEGLLSSTPDKPWPLRRRNITCRSRSMGSTPVKFLYEYPAILDAAMSEDGNSEYDLNASSDEDSDQDFGEDEADEFDGDTSESGSESSAADGSIAGEILINDYWNPDEYDAIDLDQVKKSDPVDADDVARFQERVRDGVDAGEGEFVAKPSFEFLAIVITMGMRSDMHSGTSSAPERERGCRSHRSTFRRGRYGAAVGSIVTQRPATTV</sequence>
<dbReference type="InterPro" id="IPR038883">
    <property type="entry name" value="AN11006-like"/>
</dbReference>
<feature type="region of interest" description="Disordered" evidence="1">
    <location>
        <begin position="492"/>
        <end position="532"/>
    </location>
</feature>
<dbReference type="RefSeq" id="XP_003855256.1">
    <property type="nucleotide sequence ID" value="XM_003855208.1"/>
</dbReference>
<dbReference type="GeneID" id="13400297"/>
<dbReference type="Proteomes" id="UP000008062">
    <property type="component" value="Chromosome 2"/>
</dbReference>
<dbReference type="eggNOG" id="ENOG502TKUG">
    <property type="taxonomic scope" value="Eukaryota"/>
</dbReference>
<dbReference type="PANTHER" id="PTHR42085:SF2">
    <property type="entry name" value="F-BOX DOMAIN-CONTAINING PROTEIN"/>
    <property type="match status" value="1"/>
</dbReference>
<reference evidence="3 4" key="1">
    <citation type="journal article" date="2011" name="PLoS Genet.">
        <title>Finished genome of the fungal wheat pathogen Mycosphaerella graminicola reveals dispensome structure, chromosome plasticity, and stealth pathogenesis.</title>
        <authorList>
            <person name="Goodwin S.B."/>
            <person name="Ben M'barek S."/>
            <person name="Dhillon B."/>
            <person name="Wittenberg A.H.J."/>
            <person name="Crane C.F."/>
            <person name="Hane J.K."/>
            <person name="Foster A.J."/>
            <person name="Van der Lee T.A.J."/>
            <person name="Grimwood J."/>
            <person name="Aerts A."/>
            <person name="Antoniw J."/>
            <person name="Bailey A."/>
            <person name="Bluhm B."/>
            <person name="Bowler J."/>
            <person name="Bristow J."/>
            <person name="van der Burgt A."/>
            <person name="Canto-Canche B."/>
            <person name="Churchill A.C.L."/>
            <person name="Conde-Ferraez L."/>
            <person name="Cools H.J."/>
            <person name="Coutinho P.M."/>
            <person name="Csukai M."/>
            <person name="Dehal P."/>
            <person name="De Wit P."/>
            <person name="Donzelli B."/>
            <person name="van de Geest H.C."/>
            <person name="van Ham R.C.H.J."/>
            <person name="Hammond-Kosack K.E."/>
            <person name="Henrissat B."/>
            <person name="Kilian A."/>
            <person name="Kobayashi A.K."/>
            <person name="Koopmann E."/>
            <person name="Kourmpetis Y."/>
            <person name="Kuzniar A."/>
            <person name="Lindquist E."/>
            <person name="Lombard V."/>
            <person name="Maliepaard C."/>
            <person name="Martins N."/>
            <person name="Mehrabi R."/>
            <person name="Nap J.P.H."/>
            <person name="Ponomarenko A."/>
            <person name="Rudd J.J."/>
            <person name="Salamov A."/>
            <person name="Schmutz J."/>
            <person name="Schouten H.J."/>
            <person name="Shapiro H."/>
            <person name="Stergiopoulos I."/>
            <person name="Torriani S.F.F."/>
            <person name="Tu H."/>
            <person name="de Vries R.P."/>
            <person name="Waalwijk C."/>
            <person name="Ware S.B."/>
            <person name="Wiebenga A."/>
            <person name="Zwiers L.-H."/>
            <person name="Oliver R.P."/>
            <person name="Grigoriev I.V."/>
            <person name="Kema G.H.J."/>
        </authorList>
    </citation>
    <scope>NUCLEOTIDE SEQUENCE [LARGE SCALE GENOMIC DNA]</scope>
    <source>
        <strain evidence="4">CBS 115943 / IPO323</strain>
    </source>
</reference>
<feature type="transmembrane region" description="Helical" evidence="2">
    <location>
        <begin position="414"/>
        <end position="434"/>
    </location>
</feature>
<feature type="compositionally biased region" description="Acidic residues" evidence="1">
    <location>
        <begin position="500"/>
        <end position="520"/>
    </location>
</feature>
<gene>
    <name evidence="3" type="ORF">MYCGRDRAFT_91247</name>
</gene>
<evidence type="ECO:0000256" key="1">
    <source>
        <dbReference type="SAM" id="MobiDB-lite"/>
    </source>
</evidence>
<dbReference type="PANTHER" id="PTHR42085">
    <property type="entry name" value="F-BOX DOMAIN-CONTAINING PROTEIN"/>
    <property type="match status" value="1"/>
</dbReference>
<dbReference type="HOGENOM" id="CLU_422235_0_0_1"/>
<dbReference type="OrthoDB" id="3649779at2759"/>
<evidence type="ECO:0000313" key="3">
    <source>
        <dbReference type="EMBL" id="EGP90232.1"/>
    </source>
</evidence>
<accession>F9X4V6</accession>
<feature type="compositionally biased region" description="Low complexity" evidence="1">
    <location>
        <begin position="521"/>
        <end position="532"/>
    </location>
</feature>
<dbReference type="AlphaFoldDB" id="F9X4V6"/>
<dbReference type="KEGG" id="ztr:MYCGRDRAFT_91247"/>
<dbReference type="InParanoid" id="F9X4V6"/>
<keyword evidence="4" id="KW-1185">Reference proteome</keyword>
<name>F9X4V6_ZYMTI</name>
<protein>
    <submittedName>
        <fullName evidence="3">Uncharacterized protein</fullName>
    </submittedName>
</protein>
<keyword evidence="2" id="KW-1133">Transmembrane helix</keyword>
<dbReference type="EMBL" id="CM001197">
    <property type="protein sequence ID" value="EGP90232.1"/>
    <property type="molecule type" value="Genomic_DNA"/>
</dbReference>
<evidence type="ECO:0000313" key="4">
    <source>
        <dbReference type="Proteomes" id="UP000008062"/>
    </source>
</evidence>
<keyword evidence="2" id="KW-0472">Membrane</keyword>
<proteinExistence type="predicted"/>